<dbReference type="PANTHER" id="PTHR23210:SF26">
    <property type="entry name" value="ACTIVATING TRANSCRIPTION FACTOR 7-INTERACTING PROTEIN 1"/>
    <property type="match status" value="1"/>
</dbReference>
<evidence type="ECO:0000256" key="1">
    <source>
        <dbReference type="SAM" id="MobiDB-lite"/>
    </source>
</evidence>
<dbReference type="InterPro" id="IPR056565">
    <property type="entry name" value="Fn3_ATF7IP"/>
</dbReference>
<dbReference type="InterPro" id="IPR026085">
    <property type="entry name" value="ATF7-int"/>
</dbReference>
<sequence>MMEVKQSASVDLNDLLAPVKSTDVTDGVSDVVMRDLAEEVKPAQLNCDDIIKTDNDCEKSNNGIVTNGGDETISSLIDLESTAAAPVTSDLEDALLAEDDALPKLTDVKVNSIASSVSVAVDDILADKVETSNSTTSSTNVRDPGDDLDTLLSKINDIVEDCLDEESAVTEEKENEVEAVSNAADESKVETMEDSVILLDDTAANESCLEVDKEVSTALETQEESKDEVETITREDNSCAEIKETEEVATEKKDETVSVIPPNTEGMTEETSKDEGNVESIAENKTGDAKTNDAEDVSPTYEADTPTTTKITEEKIAEDVPLENADKLLEEENTNDLDKMLVDDEETVDSIKENELLDAKNDEDTVFTESDKIDDLILSEDEKESNAEKSKETDDNETKTLDEEQKKPDEVDNTIEENHSENKTKPQDSNDIKEDQESNESNTVTPAALEEKESPKKVEETTENDDSDDEIVFYVDKPPEKQDEAKLSEVEDTETNSEKSSVPLTSEEKQPKENKEKSEEENDIVILDDDDEMQIDKIAKETSPKKKESEEKSMDTEKTSEIPTKTNEESEKENKEAERKHSTIDMDNSDNARDDFVVGTDKATKKPDDAEENSNCSSSSNLLLEAKQSDNTGDEPTPEENENDEEDDDGDVELIETESKEAEISSEKGDESSEAVPPAKRPRLSEDSEISSSKTDEDSKSRRTSECVEKKTEAESASTSILSTSLKRTHDVIELEMDNEKSNDSKISVAENSTKKPRTEETEDKKIVEDVKKMDEKVIKTDESIDEKKVDVKKDVLKSEPSEEPIRLYPAPNLKNLGEGDAISLGFLKKFRKSFDKMTKQDLEELVLQKVVEAIIHRSEFAEMRELIEKQEKLITSHRAKISELSKQFRDLEMVHNRVVKDIEQRNAQFIMPVKITRAVGLQVYIPNKKTLMEANAAASAAASGSSSSNIPAVSPQRASTAPSHSNLTSPQRQFNPPQTNVESALRTASNANVNSTSTNTAPRRGCAQKVTPIRPMPSSNSTSSVNASPTSNTATQVYRNNHTQNQLQQPRILNKNATPSPVGATQTSNMNAAAIQRQRYIQQSKASPNQDVSAQRIPQQQQQSPRPPVGNLHNNQRVVQQQKMPNNTTAVPRRPDPTPSAGTNNSSSLDNYMNTLTQLTGGNTAVSITPAKPKEKAVIDLTDEDEIPPPAPHPISPQQTNSASIAQAQRRSLPAQSSNANVSQQYGRTAPPLARIPPSQVANSNKNRMQGLKNNSFASTISTPPGTSITRINVAANTQVTQRVKYSHPAPLPATPPQAFNPNWKLPPPRPTIRISNLDNGIVISWTMEESMDRHAECVSYQIYAYQETSGPPMADSWRHVGDVKAMLLPMAVTLTQFQEGQRYFFAVRAVDCHQRYGPFSLPKTWS</sequence>
<feature type="compositionally biased region" description="Polar residues" evidence="1">
    <location>
        <begin position="1141"/>
        <end position="1155"/>
    </location>
</feature>
<dbReference type="InterPro" id="IPR013783">
    <property type="entry name" value="Ig-like_fold"/>
</dbReference>
<evidence type="ECO:0000313" key="3">
    <source>
        <dbReference type="EnsemblMetazoa" id="MDOA007031-PB"/>
    </source>
</evidence>
<feature type="compositionally biased region" description="Basic and acidic residues" evidence="1">
    <location>
        <begin position="477"/>
        <end position="489"/>
    </location>
</feature>
<feature type="compositionally biased region" description="Low complexity" evidence="1">
    <location>
        <begin position="613"/>
        <end position="625"/>
    </location>
</feature>
<feature type="compositionally biased region" description="Basic and acidic residues" evidence="1">
    <location>
        <begin position="384"/>
        <end position="436"/>
    </location>
</feature>
<feature type="compositionally biased region" description="Basic and acidic residues" evidence="1">
    <location>
        <begin position="657"/>
        <end position="671"/>
    </location>
</feature>
<dbReference type="RefSeq" id="XP_005181811.2">
    <property type="nucleotide sequence ID" value="XM_005181754.4"/>
</dbReference>
<feature type="compositionally biased region" description="Basic and acidic residues" evidence="1">
    <location>
        <begin position="506"/>
        <end position="518"/>
    </location>
</feature>
<dbReference type="GO" id="GO:0005667">
    <property type="term" value="C:transcription regulator complex"/>
    <property type="evidence" value="ECO:0007669"/>
    <property type="project" value="TreeGrafter"/>
</dbReference>
<feature type="compositionally biased region" description="Basic and acidic residues" evidence="1">
    <location>
        <begin position="728"/>
        <end position="744"/>
    </location>
</feature>
<dbReference type="GO" id="GO:0006355">
    <property type="term" value="P:regulation of DNA-templated transcription"/>
    <property type="evidence" value="ECO:0007669"/>
    <property type="project" value="TreeGrafter"/>
</dbReference>
<feature type="compositionally biased region" description="Low complexity" evidence="1">
    <location>
        <begin position="988"/>
        <end position="1002"/>
    </location>
</feature>
<feature type="compositionally biased region" description="Polar residues" evidence="1">
    <location>
        <begin position="715"/>
        <end position="726"/>
    </location>
</feature>
<dbReference type="GO" id="GO:0003712">
    <property type="term" value="F:transcription coregulator activity"/>
    <property type="evidence" value="ECO:0007669"/>
    <property type="project" value="TreeGrafter"/>
</dbReference>
<feature type="region of interest" description="Disordered" evidence="1">
    <location>
        <begin position="1081"/>
        <end position="1155"/>
    </location>
</feature>
<name>A0A1I8MP68_MUSDO</name>
<dbReference type="OrthoDB" id="2434995at2759"/>
<dbReference type="eggNOG" id="ENOG502QSM2">
    <property type="taxonomic scope" value="Eukaryota"/>
</dbReference>
<dbReference type="VEuPathDB" id="VectorBase:MDOMA2_000303"/>
<feature type="region of interest" description="Disordered" evidence="1">
    <location>
        <begin position="1185"/>
        <end position="1248"/>
    </location>
</feature>
<feature type="compositionally biased region" description="Polar residues" evidence="1">
    <location>
        <begin position="1085"/>
        <end position="1094"/>
    </location>
</feature>
<feature type="compositionally biased region" description="Basic and acidic residues" evidence="1">
    <location>
        <begin position="349"/>
        <end position="375"/>
    </location>
</feature>
<dbReference type="SUPFAM" id="SSF49265">
    <property type="entry name" value="Fibronectin type III"/>
    <property type="match status" value="1"/>
</dbReference>
<dbReference type="InterPro" id="IPR003961">
    <property type="entry name" value="FN3_dom"/>
</dbReference>
<dbReference type="PANTHER" id="PTHR23210">
    <property type="entry name" value="ACTIVATING TRANSCRIPTION FACTOR 7 INTERACTING PROTEIN"/>
    <property type="match status" value="1"/>
</dbReference>
<feature type="region of interest" description="Disordered" evidence="1">
    <location>
        <begin position="219"/>
        <end position="762"/>
    </location>
</feature>
<dbReference type="RefSeq" id="XP_005181812.2">
    <property type="nucleotide sequence ID" value="XM_005181755.4"/>
</dbReference>
<feature type="compositionally biased region" description="Acidic residues" evidence="1">
    <location>
        <begin position="632"/>
        <end position="656"/>
    </location>
</feature>
<reference evidence="3" key="1">
    <citation type="submission" date="2020-05" db="UniProtKB">
        <authorList>
            <consortium name="EnsemblMetazoa"/>
        </authorList>
    </citation>
    <scope>IDENTIFICATION</scope>
    <source>
        <strain evidence="3">Aabys</strain>
    </source>
</reference>
<feature type="region of interest" description="Disordered" evidence="1">
    <location>
        <begin position="1045"/>
        <end position="1067"/>
    </location>
</feature>
<feature type="compositionally biased region" description="Basic and acidic residues" evidence="1">
    <location>
        <begin position="534"/>
        <end position="608"/>
    </location>
</feature>
<feature type="compositionally biased region" description="Low complexity" evidence="1">
    <location>
        <begin position="1096"/>
        <end position="1105"/>
    </location>
</feature>
<dbReference type="PROSITE" id="PS50853">
    <property type="entry name" value="FN3"/>
    <property type="match status" value="1"/>
</dbReference>
<dbReference type="VEuPathDB" id="VectorBase:MDOA007031"/>
<dbReference type="EnsemblMetazoa" id="MDOA007031-RA">
    <property type="protein sequence ID" value="MDOA007031-PA"/>
    <property type="gene ID" value="MDOA007031"/>
</dbReference>
<feature type="compositionally biased region" description="Acidic residues" evidence="1">
    <location>
        <begin position="519"/>
        <end position="533"/>
    </location>
</feature>
<proteinExistence type="predicted"/>
<dbReference type="EnsemblMetazoa" id="MDOA007031-RB">
    <property type="protein sequence ID" value="MDOA007031-PB"/>
    <property type="gene ID" value="MDOA007031"/>
</dbReference>
<feature type="compositionally biased region" description="Polar residues" evidence="1">
    <location>
        <begin position="1113"/>
        <end position="1131"/>
    </location>
</feature>
<dbReference type="InterPro" id="IPR036116">
    <property type="entry name" value="FN3_sf"/>
</dbReference>
<feature type="compositionally biased region" description="Basic and acidic residues" evidence="1">
    <location>
        <begin position="228"/>
        <end position="256"/>
    </location>
</feature>
<feature type="compositionally biased region" description="Acidic residues" evidence="1">
    <location>
        <begin position="461"/>
        <end position="471"/>
    </location>
</feature>
<dbReference type="KEGG" id="mde:101891810"/>
<feature type="compositionally biased region" description="Basic and acidic residues" evidence="1">
    <location>
        <begin position="753"/>
        <end position="762"/>
    </location>
</feature>
<feature type="compositionally biased region" description="Polar residues" evidence="1">
    <location>
        <begin position="957"/>
        <end position="983"/>
    </location>
</feature>
<feature type="compositionally biased region" description="Basic and acidic residues" evidence="1">
    <location>
        <begin position="694"/>
        <end position="714"/>
    </location>
</feature>
<accession>A0A1I8MP68</accession>
<evidence type="ECO:0000259" key="2">
    <source>
        <dbReference type="PROSITE" id="PS50853"/>
    </source>
</evidence>
<feature type="region of interest" description="Disordered" evidence="1">
    <location>
        <begin position="943"/>
        <end position="1033"/>
    </location>
</feature>
<feature type="compositionally biased region" description="Low complexity" evidence="1">
    <location>
        <begin position="1018"/>
        <end position="1033"/>
    </location>
</feature>
<protein>
    <recommendedName>
        <fullName evidence="2">Fibronectin type-III domain-containing protein</fullName>
    </recommendedName>
</protein>
<feature type="domain" description="Fibronectin type-III" evidence="2">
    <location>
        <begin position="1308"/>
        <end position="1408"/>
    </location>
</feature>
<gene>
    <name evidence="3" type="primary">101891810</name>
</gene>
<dbReference type="GO" id="GO:0005634">
    <property type="term" value="C:nucleus"/>
    <property type="evidence" value="ECO:0007669"/>
    <property type="project" value="TreeGrafter"/>
</dbReference>
<dbReference type="Gene3D" id="2.60.40.10">
    <property type="entry name" value="Immunoglobulins"/>
    <property type="match status" value="1"/>
</dbReference>
<feature type="compositionally biased region" description="Polar residues" evidence="1">
    <location>
        <begin position="1199"/>
        <end position="1228"/>
    </location>
</feature>
<dbReference type="Pfam" id="PF16794">
    <property type="entry name" value="fn3_4"/>
    <property type="match status" value="1"/>
</dbReference>
<feature type="compositionally biased region" description="Basic and acidic residues" evidence="1">
    <location>
        <begin position="311"/>
        <end position="342"/>
    </location>
</feature>
<organism evidence="3">
    <name type="scientific">Musca domestica</name>
    <name type="common">House fly</name>
    <dbReference type="NCBI Taxonomy" id="7370"/>
    <lineage>
        <taxon>Eukaryota</taxon>
        <taxon>Metazoa</taxon>
        <taxon>Ecdysozoa</taxon>
        <taxon>Arthropoda</taxon>
        <taxon>Hexapoda</taxon>
        <taxon>Insecta</taxon>
        <taxon>Pterygota</taxon>
        <taxon>Neoptera</taxon>
        <taxon>Endopterygota</taxon>
        <taxon>Diptera</taxon>
        <taxon>Brachycera</taxon>
        <taxon>Muscomorpha</taxon>
        <taxon>Muscoidea</taxon>
        <taxon>Muscidae</taxon>
        <taxon>Musca</taxon>
    </lineage>
</organism>
<feature type="compositionally biased region" description="Basic and acidic residues" evidence="1">
    <location>
        <begin position="449"/>
        <end position="460"/>
    </location>
</feature>
<dbReference type="STRING" id="7370.A0A1I8MP68"/>